<dbReference type="Proteomes" id="UP001250932">
    <property type="component" value="Unassembled WGS sequence"/>
</dbReference>
<name>A0ABU3KBK5_9BACT</name>
<keyword evidence="3" id="KW-1185">Reference proteome</keyword>
<evidence type="ECO:0000256" key="1">
    <source>
        <dbReference type="SAM" id="MobiDB-lite"/>
    </source>
</evidence>
<accession>A0ABU3KBK5</accession>
<comment type="caution">
    <text evidence="2">The sequence shown here is derived from an EMBL/GenBank/DDBJ whole genome shotgun (WGS) entry which is preliminary data.</text>
</comment>
<dbReference type="RefSeq" id="WP_313834412.1">
    <property type="nucleotide sequence ID" value="NZ_JAQOUE010000002.1"/>
</dbReference>
<protein>
    <recommendedName>
        <fullName evidence="4">Pilus assembly protein, PilP</fullName>
    </recommendedName>
</protein>
<evidence type="ECO:0000313" key="2">
    <source>
        <dbReference type="EMBL" id="MDT7043819.1"/>
    </source>
</evidence>
<sequence>MIRLVISWRRSSLCVWMALVCLHVGILDAERVFAEDSSSSGILAANELGIESLLDQPYRYKMGSRRDPFVPLRSSGSEEDPEISGISKTENSEDPLTLLGVIFGARGYQALVKFPNGERVVVEPGSYLEGIRGTVRRITRDSVVIARPLDANGDAQLSENSLVLSP</sequence>
<evidence type="ECO:0008006" key="4">
    <source>
        <dbReference type="Google" id="ProtNLM"/>
    </source>
</evidence>
<organism evidence="2 3">
    <name type="scientific">Candidatus Nitronereus thalassa</name>
    <dbReference type="NCBI Taxonomy" id="3020898"/>
    <lineage>
        <taxon>Bacteria</taxon>
        <taxon>Pseudomonadati</taxon>
        <taxon>Nitrospirota</taxon>
        <taxon>Nitrospiria</taxon>
        <taxon>Nitrospirales</taxon>
        <taxon>Nitrospiraceae</taxon>
        <taxon>Candidatus Nitronereus</taxon>
    </lineage>
</organism>
<evidence type="ECO:0000313" key="3">
    <source>
        <dbReference type="Proteomes" id="UP001250932"/>
    </source>
</evidence>
<gene>
    <name evidence="2" type="ORF">PPG34_15800</name>
</gene>
<reference evidence="2 3" key="1">
    <citation type="journal article" date="2023" name="ISME J.">
        <title>Cultivation and genomic characterization of novel and ubiquitous marine nitrite-oxidizing bacteria from the Nitrospirales.</title>
        <authorList>
            <person name="Mueller A.J."/>
            <person name="Daebeler A."/>
            <person name="Herbold C.W."/>
            <person name="Kirkegaard R.H."/>
            <person name="Daims H."/>
        </authorList>
    </citation>
    <scope>NUCLEOTIDE SEQUENCE [LARGE SCALE GENOMIC DNA]</scope>
    <source>
        <strain evidence="2 3">EB</strain>
    </source>
</reference>
<dbReference type="EMBL" id="JAQOUE010000002">
    <property type="protein sequence ID" value="MDT7043819.1"/>
    <property type="molecule type" value="Genomic_DNA"/>
</dbReference>
<feature type="region of interest" description="Disordered" evidence="1">
    <location>
        <begin position="69"/>
        <end position="90"/>
    </location>
</feature>
<proteinExistence type="predicted"/>
<dbReference type="Gene3D" id="2.30.30.830">
    <property type="match status" value="1"/>
</dbReference>